<proteinExistence type="predicted"/>
<evidence type="ECO:0000256" key="1">
    <source>
        <dbReference type="SAM" id="Phobius"/>
    </source>
</evidence>
<dbReference type="Proteomes" id="UP000470876">
    <property type="component" value="Unassembled WGS sequence"/>
</dbReference>
<accession>A0ABX0CRF5</accession>
<feature type="transmembrane region" description="Helical" evidence="1">
    <location>
        <begin position="7"/>
        <end position="33"/>
    </location>
</feature>
<organism evidence="2 3">
    <name type="scientific">Nocardia cyriacigeorgica</name>
    <dbReference type="NCBI Taxonomy" id="135487"/>
    <lineage>
        <taxon>Bacteria</taxon>
        <taxon>Bacillati</taxon>
        <taxon>Actinomycetota</taxon>
        <taxon>Actinomycetes</taxon>
        <taxon>Mycobacteriales</taxon>
        <taxon>Nocardiaceae</taxon>
        <taxon>Nocardia</taxon>
    </lineage>
</organism>
<evidence type="ECO:0000313" key="3">
    <source>
        <dbReference type="Proteomes" id="UP000470876"/>
    </source>
</evidence>
<sequence length="172" mass="18233">MATVPRWGVVAAWIACLAALPTVLWRILLGMGFDLGTPDAWRAEQLIPGGGTAYVLGLAALQLLAALAVVRMVRPGGDRVPRWSPILAGRRVPAALVCGIALTGAAILVALCAMSIHRWSNVDPFAGEPGSAWNSFCTGCYLAVLLWPPALVIAVIGYAISRRRDRHQDVVA</sequence>
<keyword evidence="1" id="KW-1133">Transmembrane helix</keyword>
<dbReference type="EMBL" id="JAAGUX010000066">
    <property type="protein sequence ID" value="NEW58839.1"/>
    <property type="molecule type" value="Genomic_DNA"/>
</dbReference>
<evidence type="ECO:0000313" key="2">
    <source>
        <dbReference type="EMBL" id="NEW58839.1"/>
    </source>
</evidence>
<keyword evidence="1" id="KW-0472">Membrane</keyword>
<evidence type="ECO:0008006" key="4">
    <source>
        <dbReference type="Google" id="ProtNLM"/>
    </source>
</evidence>
<name>A0ABX0CRF5_9NOCA</name>
<keyword evidence="1" id="KW-0812">Transmembrane</keyword>
<protein>
    <recommendedName>
        <fullName evidence="4">DUF2975 domain-containing protein</fullName>
    </recommendedName>
</protein>
<feature type="transmembrane region" description="Helical" evidence="1">
    <location>
        <begin position="53"/>
        <end position="73"/>
    </location>
</feature>
<comment type="caution">
    <text evidence="2">The sequence shown here is derived from an EMBL/GenBank/DDBJ whole genome shotgun (WGS) entry which is preliminary data.</text>
</comment>
<dbReference type="RefSeq" id="WP_163827812.1">
    <property type="nucleotide sequence ID" value="NZ_JAAGUX010000066.1"/>
</dbReference>
<keyword evidence="3" id="KW-1185">Reference proteome</keyword>
<gene>
    <name evidence="2" type="ORF">GV794_24835</name>
</gene>
<feature type="transmembrane region" description="Helical" evidence="1">
    <location>
        <begin position="94"/>
        <end position="116"/>
    </location>
</feature>
<feature type="transmembrane region" description="Helical" evidence="1">
    <location>
        <begin position="136"/>
        <end position="160"/>
    </location>
</feature>
<reference evidence="2 3" key="1">
    <citation type="submission" date="2020-01" db="EMBL/GenBank/DDBJ databases">
        <title>Genetics and antimicrobial susceptibilities of Nocardia species isolated from the soil; a comparison with species isolated from humans.</title>
        <authorList>
            <person name="Carrasco G."/>
            <person name="Monzon S."/>
            <person name="Sansegundo M."/>
            <person name="Garcia E."/>
            <person name="Garrido N."/>
            <person name="Medina M.J."/>
            <person name="Villalon P."/>
            <person name="Ramirez-Arocha A.C."/>
            <person name="Jimenez P."/>
            <person name="Cuesta I."/>
            <person name="Valdezate S."/>
        </authorList>
    </citation>
    <scope>NUCLEOTIDE SEQUENCE [LARGE SCALE GENOMIC DNA]</scope>
    <source>
        <strain evidence="2 3">CNM20110649</strain>
    </source>
</reference>